<feature type="region of interest" description="Disordered" evidence="1">
    <location>
        <begin position="258"/>
        <end position="283"/>
    </location>
</feature>
<dbReference type="PANTHER" id="PTHR21838:SF2">
    <property type="entry name" value="COILED-COIL DOMAIN-CONTAINING PROTEIN 137"/>
    <property type="match status" value="1"/>
</dbReference>
<dbReference type="GeneTree" id="ENSGT00390000004169"/>
<evidence type="ECO:0000256" key="1">
    <source>
        <dbReference type="SAM" id="MobiDB-lite"/>
    </source>
</evidence>
<reference evidence="2" key="2">
    <citation type="submission" date="2025-09" db="UniProtKB">
        <authorList>
            <consortium name="Ensembl"/>
        </authorList>
    </citation>
    <scope>IDENTIFICATION</scope>
</reference>
<dbReference type="PANTHER" id="PTHR21838">
    <property type="entry name" value="COILED-COIL DOMAIN-CONTAINING PROTEIN 137"/>
    <property type="match status" value="1"/>
</dbReference>
<dbReference type="GO" id="GO:0005730">
    <property type="term" value="C:nucleolus"/>
    <property type="evidence" value="ECO:0007669"/>
    <property type="project" value="Ensembl"/>
</dbReference>
<name>A0A7M4FKJ9_CROPO</name>
<dbReference type="Ensembl" id="ENSCPRT00005030981.1">
    <property type="protein sequence ID" value="ENSCPRP00005026506.1"/>
    <property type="gene ID" value="ENSCPRG00005018398.1"/>
</dbReference>
<gene>
    <name evidence="2" type="primary">CCDC137</name>
</gene>
<dbReference type="Proteomes" id="UP000594220">
    <property type="component" value="Unplaced"/>
</dbReference>
<accession>A0A7M4FKJ9</accession>
<evidence type="ECO:0000313" key="3">
    <source>
        <dbReference type="Proteomes" id="UP000594220"/>
    </source>
</evidence>
<dbReference type="InterPro" id="IPR026680">
    <property type="entry name" value="CCDC137"/>
</dbReference>
<sequence>PIATPLPRSREPMGVEELGRGRGSARGWPMGAAGSEGSRKCRVRPARGWAPPWGSGRPGGGGGQGSWVSALALPLAGQRGHRLPLRPIERKPKPAAQDDIVVPKFKRRKREPEAAFVRRMEQEAQHVLFLTQNQLQREPEKQEPAPEKSARKKEYVWFWNKRLDKVRKKKAEKKAVMLERALLQDPVKFGEVALQPPVLTARPRKSTDKAGQKQLLLMSLLGPGHVPPASKPAPMSLARQRILEEERERVVLAYRRMKKLKQQQQQLEPSPSRPGKGTQKSLL</sequence>
<reference evidence="2" key="1">
    <citation type="submission" date="2025-08" db="UniProtKB">
        <authorList>
            <consortium name="Ensembl"/>
        </authorList>
    </citation>
    <scope>IDENTIFICATION</scope>
</reference>
<proteinExistence type="predicted"/>
<feature type="compositionally biased region" description="Gly residues" evidence="1">
    <location>
        <begin position="56"/>
        <end position="65"/>
    </location>
</feature>
<feature type="compositionally biased region" description="Basic and acidic residues" evidence="1">
    <location>
        <begin position="8"/>
        <end position="20"/>
    </location>
</feature>
<organism evidence="2 3">
    <name type="scientific">Crocodylus porosus</name>
    <name type="common">Saltwater crocodile</name>
    <name type="synonym">Estuarine crocodile</name>
    <dbReference type="NCBI Taxonomy" id="8502"/>
    <lineage>
        <taxon>Eukaryota</taxon>
        <taxon>Metazoa</taxon>
        <taxon>Chordata</taxon>
        <taxon>Craniata</taxon>
        <taxon>Vertebrata</taxon>
        <taxon>Euteleostomi</taxon>
        <taxon>Archelosauria</taxon>
        <taxon>Archosauria</taxon>
        <taxon>Crocodylia</taxon>
        <taxon>Longirostres</taxon>
        <taxon>Crocodylidae</taxon>
        <taxon>Crocodylus</taxon>
    </lineage>
</organism>
<keyword evidence="3" id="KW-1185">Reference proteome</keyword>
<dbReference type="AlphaFoldDB" id="A0A7M4FKJ9"/>
<feature type="compositionally biased region" description="Basic and acidic residues" evidence="1">
    <location>
        <begin position="137"/>
        <end position="149"/>
    </location>
</feature>
<feature type="region of interest" description="Disordered" evidence="1">
    <location>
        <begin position="1"/>
        <end position="66"/>
    </location>
</feature>
<dbReference type="GO" id="GO:0005654">
    <property type="term" value="C:nucleoplasm"/>
    <property type="evidence" value="ECO:0007669"/>
    <property type="project" value="Ensembl"/>
</dbReference>
<feature type="region of interest" description="Disordered" evidence="1">
    <location>
        <begin position="84"/>
        <end position="105"/>
    </location>
</feature>
<protein>
    <submittedName>
        <fullName evidence="2">Coiled-coil domain containing 137</fullName>
    </submittedName>
</protein>
<feature type="region of interest" description="Disordered" evidence="1">
    <location>
        <begin position="130"/>
        <end position="149"/>
    </location>
</feature>
<evidence type="ECO:0000313" key="2">
    <source>
        <dbReference type="Ensembl" id="ENSCPRP00005026506.1"/>
    </source>
</evidence>
<dbReference type="GO" id="GO:0005694">
    <property type="term" value="C:chromosome"/>
    <property type="evidence" value="ECO:0007669"/>
    <property type="project" value="Ensembl"/>
</dbReference>